<evidence type="ECO:0000313" key="2">
    <source>
        <dbReference type="Proteomes" id="UP001362999"/>
    </source>
</evidence>
<gene>
    <name evidence="1" type="ORF">R3P38DRAFT_2778504</name>
</gene>
<sequence length="182" mass="21120">MLMAQTPSAALREQFLLWQVLEWMYRSLDERRMPWFYGACHKNEWIWANGVRNERETHHLGEDPISGQGRRRHAPSADTIIIEFRASRSMSGMLGRSKGVKEYTPFREASYSTWTPGRSRRRMGRALRYGLIEKDLKDPPPVYFDREEGVGRARCASLFLCGQTEGREEAPGIKRGDSLIQR</sequence>
<accession>A0AAW0BII6</accession>
<dbReference type="AlphaFoldDB" id="A0AAW0BII6"/>
<dbReference type="Proteomes" id="UP001362999">
    <property type="component" value="Unassembled WGS sequence"/>
</dbReference>
<reference evidence="1 2" key="1">
    <citation type="journal article" date="2024" name="J Genomics">
        <title>Draft genome sequencing and assembly of Favolaschia claudopus CIRM-BRFM 2984 isolated from oak limbs.</title>
        <authorList>
            <person name="Navarro D."/>
            <person name="Drula E."/>
            <person name="Chaduli D."/>
            <person name="Cazenave R."/>
            <person name="Ahrendt S."/>
            <person name="Wang J."/>
            <person name="Lipzen A."/>
            <person name="Daum C."/>
            <person name="Barry K."/>
            <person name="Grigoriev I.V."/>
            <person name="Favel A."/>
            <person name="Rosso M.N."/>
            <person name="Martin F."/>
        </authorList>
    </citation>
    <scope>NUCLEOTIDE SEQUENCE [LARGE SCALE GENOMIC DNA]</scope>
    <source>
        <strain evidence="1 2">CIRM-BRFM 2984</strain>
    </source>
</reference>
<dbReference type="EMBL" id="JAWWNJ010000033">
    <property type="protein sequence ID" value="KAK7025702.1"/>
    <property type="molecule type" value="Genomic_DNA"/>
</dbReference>
<organism evidence="1 2">
    <name type="scientific">Favolaschia claudopus</name>
    <dbReference type="NCBI Taxonomy" id="2862362"/>
    <lineage>
        <taxon>Eukaryota</taxon>
        <taxon>Fungi</taxon>
        <taxon>Dikarya</taxon>
        <taxon>Basidiomycota</taxon>
        <taxon>Agaricomycotina</taxon>
        <taxon>Agaricomycetes</taxon>
        <taxon>Agaricomycetidae</taxon>
        <taxon>Agaricales</taxon>
        <taxon>Marasmiineae</taxon>
        <taxon>Mycenaceae</taxon>
        <taxon>Favolaschia</taxon>
    </lineage>
</organism>
<evidence type="ECO:0000313" key="1">
    <source>
        <dbReference type="EMBL" id="KAK7025702.1"/>
    </source>
</evidence>
<keyword evidence="2" id="KW-1185">Reference proteome</keyword>
<protein>
    <submittedName>
        <fullName evidence="1">Uncharacterized protein</fullName>
    </submittedName>
</protein>
<name>A0AAW0BII6_9AGAR</name>
<comment type="caution">
    <text evidence="1">The sequence shown here is derived from an EMBL/GenBank/DDBJ whole genome shotgun (WGS) entry which is preliminary data.</text>
</comment>
<proteinExistence type="predicted"/>